<evidence type="ECO:0000313" key="2">
    <source>
        <dbReference type="EMBL" id="AEF02751.1"/>
    </source>
</evidence>
<dbReference type="EMBL" id="CP002339">
    <property type="protein sequence ID" value="AEF02751.1"/>
    <property type="molecule type" value="Genomic_DNA"/>
</dbReference>
<dbReference type="Proteomes" id="UP000000683">
    <property type="component" value="Chromosome"/>
</dbReference>
<protein>
    <submittedName>
        <fullName evidence="2">Uncharacterized protein</fullName>
    </submittedName>
</protein>
<evidence type="ECO:0000256" key="1">
    <source>
        <dbReference type="SAM" id="Phobius"/>
    </source>
</evidence>
<feature type="transmembrane region" description="Helical" evidence="1">
    <location>
        <begin position="21"/>
        <end position="43"/>
    </location>
</feature>
<keyword evidence="1" id="KW-0812">Transmembrane</keyword>
<gene>
    <name evidence="2" type="ordered locus">ambt_06070</name>
</gene>
<reference evidence="2 3" key="1">
    <citation type="journal article" date="2011" name="J. Bacteriol.">
        <title>Complete genome sequence of the polycyclic aromatic hydrocarbon-degrading bacterium Alteromonas sp. strain SN2.</title>
        <authorList>
            <person name="Jin H.M."/>
            <person name="Jeong H."/>
            <person name="Moon E.J."/>
            <person name="Math R.K."/>
            <person name="Lee K."/>
            <person name="Kim H.J."/>
            <person name="Jeon C.O."/>
            <person name="Oh T.K."/>
            <person name="Kim J.F."/>
        </authorList>
    </citation>
    <scope>NUCLEOTIDE SEQUENCE [LARGE SCALE GENOMIC DNA]</scope>
    <source>
        <strain evidence="3">JCM 17741 / KACC 18427 / KCTC 11700BP / SN2</strain>
    </source>
</reference>
<dbReference type="KEGG" id="alt:ambt_06070"/>
<keyword evidence="1" id="KW-0472">Membrane</keyword>
<organism evidence="2 3">
    <name type="scientific">Alteromonas naphthalenivorans</name>
    <dbReference type="NCBI Taxonomy" id="715451"/>
    <lineage>
        <taxon>Bacteria</taxon>
        <taxon>Pseudomonadati</taxon>
        <taxon>Pseudomonadota</taxon>
        <taxon>Gammaproteobacteria</taxon>
        <taxon>Alteromonadales</taxon>
        <taxon>Alteromonadaceae</taxon>
        <taxon>Alteromonas/Salinimonas group</taxon>
        <taxon>Alteromonas</taxon>
    </lineage>
</organism>
<keyword evidence="1" id="KW-1133">Transmembrane helix</keyword>
<name>F5ZCK2_ALTNA</name>
<keyword evidence="3" id="KW-1185">Reference proteome</keyword>
<dbReference type="HOGENOM" id="CLU_3163881_0_0_6"/>
<accession>F5ZCK2</accession>
<dbReference type="AlphaFoldDB" id="F5ZCK2"/>
<evidence type="ECO:0000313" key="3">
    <source>
        <dbReference type="Proteomes" id="UP000000683"/>
    </source>
</evidence>
<sequence length="47" mass="5271">MLLHPSIIKDIKRRADRSAKMVFLTKAALLATGATFFELSAAYSRFL</sequence>
<proteinExistence type="predicted"/>